<sequence length="63" mass="7352">MQVVRPSAQSQRIIKPAIHVRLGAQAHCMAREQSDDSEQPWRIEEHELQTWVEAPFAGDFRWP</sequence>
<gene>
    <name evidence="1" type="ORF">ENSA7_68720</name>
</gene>
<organism evidence="1 2">
    <name type="scientific">Enhygromyxa salina</name>
    <dbReference type="NCBI Taxonomy" id="215803"/>
    <lineage>
        <taxon>Bacteria</taxon>
        <taxon>Pseudomonadati</taxon>
        <taxon>Myxococcota</taxon>
        <taxon>Polyangia</taxon>
        <taxon>Nannocystales</taxon>
        <taxon>Nannocystaceae</taxon>
        <taxon>Enhygromyxa</taxon>
    </lineage>
</organism>
<comment type="caution">
    <text evidence="1">The sequence shown here is derived from an EMBL/GenBank/DDBJ whole genome shotgun (WGS) entry which is preliminary data.</text>
</comment>
<dbReference type="AlphaFoldDB" id="A0A2S9XT54"/>
<dbReference type="EMBL" id="PVNL01000135">
    <property type="protein sequence ID" value="PRP96058.1"/>
    <property type="molecule type" value="Genomic_DNA"/>
</dbReference>
<evidence type="ECO:0000313" key="2">
    <source>
        <dbReference type="Proteomes" id="UP000238823"/>
    </source>
</evidence>
<name>A0A2S9XT54_9BACT</name>
<accession>A0A2S9XT54</accession>
<reference evidence="1 2" key="1">
    <citation type="submission" date="2018-03" db="EMBL/GenBank/DDBJ databases">
        <title>Draft Genome Sequences of the Obligatory Marine Myxobacteria Enhygromyxa salina SWB007.</title>
        <authorList>
            <person name="Poehlein A."/>
            <person name="Moghaddam J.A."/>
            <person name="Harms H."/>
            <person name="Alanjari M."/>
            <person name="Koenig G.M."/>
            <person name="Daniel R."/>
            <person name="Schaeberle T.F."/>
        </authorList>
    </citation>
    <scope>NUCLEOTIDE SEQUENCE [LARGE SCALE GENOMIC DNA]</scope>
    <source>
        <strain evidence="1 2">SWB007</strain>
    </source>
</reference>
<dbReference type="Proteomes" id="UP000238823">
    <property type="component" value="Unassembled WGS sequence"/>
</dbReference>
<evidence type="ECO:0000313" key="1">
    <source>
        <dbReference type="EMBL" id="PRP96058.1"/>
    </source>
</evidence>
<protein>
    <submittedName>
        <fullName evidence="1">Uncharacterized protein</fullName>
    </submittedName>
</protein>
<proteinExistence type="predicted"/>